<keyword evidence="4" id="KW-1185">Reference proteome</keyword>
<name>F4H4R6_CELFA</name>
<dbReference type="KEGG" id="cfi:Celf_0117"/>
<organism evidence="3 4">
    <name type="scientific">Cellulomonas fimi (strain ATCC 484 / DSM 20113 / JCM 1341 / CCUG 24087 / LMG 16345 / NBRC 15513 / NCIMB 8980 / NCTC 7547 / NRS-133)</name>
    <dbReference type="NCBI Taxonomy" id="590998"/>
    <lineage>
        <taxon>Bacteria</taxon>
        <taxon>Bacillati</taxon>
        <taxon>Actinomycetota</taxon>
        <taxon>Actinomycetes</taxon>
        <taxon>Micrococcales</taxon>
        <taxon>Cellulomonadaceae</taxon>
        <taxon>Cellulomonas</taxon>
    </lineage>
</organism>
<keyword evidence="2" id="KW-0812">Transmembrane</keyword>
<dbReference type="EMBL" id="CP002666">
    <property type="protein sequence ID" value="AEE44267.1"/>
    <property type="molecule type" value="Genomic_DNA"/>
</dbReference>
<proteinExistence type="predicted"/>
<dbReference type="HOGENOM" id="CLU_1451997_0_0_11"/>
<reference evidence="3 4" key="1">
    <citation type="submission" date="2011-04" db="EMBL/GenBank/DDBJ databases">
        <title>Complete sequence of Cellulomonas fimi ATCC 484.</title>
        <authorList>
            <consortium name="US DOE Joint Genome Institute"/>
            <person name="Lucas S."/>
            <person name="Han J."/>
            <person name="Lapidus A."/>
            <person name="Cheng J.-F."/>
            <person name="Goodwin L."/>
            <person name="Pitluck S."/>
            <person name="Peters L."/>
            <person name="Chertkov O."/>
            <person name="Detter J.C."/>
            <person name="Han C."/>
            <person name="Tapia R."/>
            <person name="Land M."/>
            <person name="Hauser L."/>
            <person name="Kyrpides N."/>
            <person name="Ivanova N."/>
            <person name="Ovchinnikova G."/>
            <person name="Pagani I."/>
            <person name="Mead D."/>
            <person name="Brumm P."/>
            <person name="Woyke T."/>
        </authorList>
    </citation>
    <scope>NUCLEOTIDE SEQUENCE [LARGE SCALE GENOMIC DNA]</scope>
    <source>
        <strain evidence="4">ATCC 484 / DSM 20113 / JCM 1341 / NBRC 15513 / NCIMB 8980 / NCTC 7547</strain>
    </source>
</reference>
<feature type="region of interest" description="Disordered" evidence="1">
    <location>
        <begin position="96"/>
        <end position="186"/>
    </location>
</feature>
<keyword evidence="2" id="KW-0472">Membrane</keyword>
<dbReference type="AlphaFoldDB" id="F4H4R6"/>
<accession>F4H4R6</accession>
<feature type="transmembrane region" description="Helical" evidence="2">
    <location>
        <begin position="16"/>
        <end position="37"/>
    </location>
</feature>
<evidence type="ECO:0000256" key="2">
    <source>
        <dbReference type="SAM" id="Phobius"/>
    </source>
</evidence>
<dbReference type="RefSeq" id="WP_013769297.1">
    <property type="nucleotide sequence ID" value="NC_015514.1"/>
</dbReference>
<dbReference type="STRING" id="590998.Celf_0117"/>
<keyword evidence="2" id="KW-1133">Transmembrane helix</keyword>
<dbReference type="Proteomes" id="UP000008460">
    <property type="component" value="Chromosome"/>
</dbReference>
<feature type="compositionally biased region" description="Pro residues" evidence="1">
    <location>
        <begin position="161"/>
        <end position="186"/>
    </location>
</feature>
<sequence length="186" mass="19721">MSECEYYGTCSSAPPTAVLVVMVVLYAAAIALGIWVYKRILNKAGYSAWWMLLIVVPVGNLIGLVLFAAKEWPVEAELRRVRGQLLMAHAGGGGAADRGVGRTFGAPDPRFSAPDPRFSAPDPRFSAPASPDPRFAGPASPDLRFGAPDPRFSYGAAPDPFSAPPDLPATPPPGLPPYEPPVPPQR</sequence>
<evidence type="ECO:0000256" key="1">
    <source>
        <dbReference type="SAM" id="MobiDB-lite"/>
    </source>
</evidence>
<gene>
    <name evidence="3" type="ordered locus">Celf_0117</name>
</gene>
<feature type="transmembrane region" description="Helical" evidence="2">
    <location>
        <begin position="49"/>
        <end position="69"/>
    </location>
</feature>
<dbReference type="eggNOG" id="COG3152">
    <property type="taxonomic scope" value="Bacteria"/>
</dbReference>
<protein>
    <submittedName>
        <fullName evidence="3">Uncharacterized protein</fullName>
    </submittedName>
</protein>
<evidence type="ECO:0000313" key="3">
    <source>
        <dbReference type="EMBL" id="AEE44267.1"/>
    </source>
</evidence>
<evidence type="ECO:0000313" key="4">
    <source>
        <dbReference type="Proteomes" id="UP000008460"/>
    </source>
</evidence>